<evidence type="ECO:0000259" key="5">
    <source>
        <dbReference type="Pfam" id="PF00135"/>
    </source>
</evidence>
<dbReference type="VEuPathDB" id="FungiDB:ASPCADRAFT_503561"/>
<feature type="region of interest" description="Disordered" evidence="4">
    <location>
        <begin position="88"/>
        <end position="113"/>
    </location>
</feature>
<dbReference type="OMA" id="FECPAAR"/>
<keyword evidence="7" id="KW-1185">Reference proteome</keyword>
<dbReference type="SUPFAM" id="SSF53474">
    <property type="entry name" value="alpha/beta-Hydrolases"/>
    <property type="match status" value="1"/>
</dbReference>
<dbReference type="InterPro" id="IPR002018">
    <property type="entry name" value="CarbesteraseB"/>
</dbReference>
<dbReference type="EMBL" id="KV907494">
    <property type="protein sequence ID" value="OOF99541.1"/>
    <property type="molecule type" value="Genomic_DNA"/>
</dbReference>
<accession>A0A1R3RYK2</accession>
<gene>
    <name evidence="6" type="ORF">ASPCADRAFT_503561</name>
</gene>
<dbReference type="Pfam" id="PF00135">
    <property type="entry name" value="COesterase"/>
    <property type="match status" value="1"/>
</dbReference>
<reference evidence="7" key="1">
    <citation type="journal article" date="2017" name="Genome Biol.">
        <title>Comparative genomics reveals high biological diversity and specific adaptations in the industrially and medically important fungal genus Aspergillus.</title>
        <authorList>
            <person name="de Vries R.P."/>
            <person name="Riley R."/>
            <person name="Wiebenga A."/>
            <person name="Aguilar-Osorio G."/>
            <person name="Amillis S."/>
            <person name="Uchima C.A."/>
            <person name="Anderluh G."/>
            <person name="Asadollahi M."/>
            <person name="Askin M."/>
            <person name="Barry K."/>
            <person name="Battaglia E."/>
            <person name="Bayram O."/>
            <person name="Benocci T."/>
            <person name="Braus-Stromeyer S.A."/>
            <person name="Caldana C."/>
            <person name="Canovas D."/>
            <person name="Cerqueira G.C."/>
            <person name="Chen F."/>
            <person name="Chen W."/>
            <person name="Choi C."/>
            <person name="Clum A."/>
            <person name="Dos Santos R.A."/>
            <person name="Damasio A.R."/>
            <person name="Diallinas G."/>
            <person name="Emri T."/>
            <person name="Fekete E."/>
            <person name="Flipphi M."/>
            <person name="Freyberg S."/>
            <person name="Gallo A."/>
            <person name="Gournas C."/>
            <person name="Habgood R."/>
            <person name="Hainaut M."/>
            <person name="Harispe M.L."/>
            <person name="Henrissat B."/>
            <person name="Hilden K.S."/>
            <person name="Hope R."/>
            <person name="Hossain A."/>
            <person name="Karabika E."/>
            <person name="Karaffa L."/>
            <person name="Karanyi Z."/>
            <person name="Krasevec N."/>
            <person name="Kuo A."/>
            <person name="Kusch H."/>
            <person name="LaButti K."/>
            <person name="Lagendijk E.L."/>
            <person name="Lapidus A."/>
            <person name="Levasseur A."/>
            <person name="Lindquist E."/>
            <person name="Lipzen A."/>
            <person name="Logrieco A.F."/>
            <person name="MacCabe A."/>
            <person name="Maekelae M.R."/>
            <person name="Malavazi I."/>
            <person name="Melin P."/>
            <person name="Meyer V."/>
            <person name="Mielnichuk N."/>
            <person name="Miskei M."/>
            <person name="Molnar A.P."/>
            <person name="Mule G."/>
            <person name="Ngan C.Y."/>
            <person name="Orejas M."/>
            <person name="Orosz E."/>
            <person name="Ouedraogo J.P."/>
            <person name="Overkamp K.M."/>
            <person name="Park H.-S."/>
            <person name="Perrone G."/>
            <person name="Piumi F."/>
            <person name="Punt P.J."/>
            <person name="Ram A.F."/>
            <person name="Ramon A."/>
            <person name="Rauscher S."/>
            <person name="Record E."/>
            <person name="Riano-Pachon D.M."/>
            <person name="Robert V."/>
            <person name="Roehrig J."/>
            <person name="Ruller R."/>
            <person name="Salamov A."/>
            <person name="Salih N.S."/>
            <person name="Samson R.A."/>
            <person name="Sandor E."/>
            <person name="Sanguinetti M."/>
            <person name="Schuetze T."/>
            <person name="Sepcic K."/>
            <person name="Shelest E."/>
            <person name="Sherlock G."/>
            <person name="Sophianopoulou V."/>
            <person name="Squina F.M."/>
            <person name="Sun H."/>
            <person name="Susca A."/>
            <person name="Todd R.B."/>
            <person name="Tsang A."/>
            <person name="Unkles S.E."/>
            <person name="van de Wiele N."/>
            <person name="van Rossen-Uffink D."/>
            <person name="Oliveira J.V."/>
            <person name="Vesth T.C."/>
            <person name="Visser J."/>
            <person name="Yu J.-H."/>
            <person name="Zhou M."/>
            <person name="Andersen M.R."/>
            <person name="Archer D.B."/>
            <person name="Baker S.E."/>
            <person name="Benoit I."/>
            <person name="Brakhage A.A."/>
            <person name="Braus G.H."/>
            <person name="Fischer R."/>
            <person name="Frisvad J.C."/>
            <person name="Goldman G.H."/>
            <person name="Houbraken J."/>
            <person name="Oakley B."/>
            <person name="Pocsi I."/>
            <person name="Scazzocchio C."/>
            <person name="Seiboth B."/>
            <person name="vanKuyk P.A."/>
            <person name="Wortman J."/>
            <person name="Dyer P.S."/>
            <person name="Grigoriev I.V."/>
        </authorList>
    </citation>
    <scope>NUCLEOTIDE SEQUENCE [LARGE SCALE GENOMIC DNA]</scope>
    <source>
        <strain evidence="7">ITEM 5010</strain>
    </source>
</reference>
<evidence type="ECO:0000256" key="1">
    <source>
        <dbReference type="ARBA" id="ARBA00005964"/>
    </source>
</evidence>
<name>A0A1R3RYK2_ASPC5</name>
<dbReference type="Proteomes" id="UP000188318">
    <property type="component" value="Unassembled WGS sequence"/>
</dbReference>
<dbReference type="InterPro" id="IPR019826">
    <property type="entry name" value="Carboxylesterase_B_AS"/>
</dbReference>
<organism evidence="6 7">
    <name type="scientific">Aspergillus carbonarius (strain ITEM 5010)</name>
    <dbReference type="NCBI Taxonomy" id="602072"/>
    <lineage>
        <taxon>Eukaryota</taxon>
        <taxon>Fungi</taxon>
        <taxon>Dikarya</taxon>
        <taxon>Ascomycota</taxon>
        <taxon>Pezizomycotina</taxon>
        <taxon>Eurotiomycetes</taxon>
        <taxon>Eurotiomycetidae</taxon>
        <taxon>Eurotiales</taxon>
        <taxon>Aspergillaceae</taxon>
        <taxon>Aspergillus</taxon>
        <taxon>Aspergillus subgen. Circumdati</taxon>
    </lineage>
</organism>
<dbReference type="STRING" id="602072.A0A1R3RYK2"/>
<dbReference type="PROSITE" id="PS00122">
    <property type="entry name" value="CARBOXYLESTERASE_B_1"/>
    <property type="match status" value="1"/>
</dbReference>
<evidence type="ECO:0000256" key="3">
    <source>
        <dbReference type="RuleBase" id="RU361235"/>
    </source>
</evidence>
<sequence>MKIQPTLTRVLHIAAAGSVLTPAHAGWTVGQPVRTTSGLVVGHAAANAPGVSEYLGIPYAVPPLGKLRFQPPVRFVGNDPVNATVFGPTCIQPPAAPPSNDTSSAPPQDLGVPPSAAAAFGSEVYPASEDCLTVNVWTKPQTGETKKAVLVWIYGGAYVSGSSRQATYRGEFIADQDDVIVVSMNYRVNIFGFPGNPATPANLGLRDVRMSLEWVRDNIGQFGGDPERITIFGQSAGAGIVDFYTFAYADDPIASGFIEMSATIYGFPALAAAASNDRWFHVTALVGCGDATSDPVAVSDCMANKTVDEILAGYDPATVPINPSPYGPVIDDDVVFSSYRDRLAAKGGYLIGNNHNEAGLFKLLEAPHNESYWTDFNNRLYTCADVVRIEQSIASGNPTWRYRYFGDFPNLVLTTTPPSGAYHGVELSPLFDTVNQTLLPSTPAEITVGHYLRDVWSSFAKDPQQGLDARWPQYSGTGRSLARIGFDNMPMSLAPGNMYDAVCHWSYDGVSAPAPQ</sequence>
<dbReference type="InterPro" id="IPR029058">
    <property type="entry name" value="AB_hydrolase_fold"/>
</dbReference>
<evidence type="ECO:0000256" key="4">
    <source>
        <dbReference type="SAM" id="MobiDB-lite"/>
    </source>
</evidence>
<evidence type="ECO:0000256" key="2">
    <source>
        <dbReference type="ARBA" id="ARBA00022801"/>
    </source>
</evidence>
<dbReference type="InterPro" id="IPR050309">
    <property type="entry name" value="Type-B_Carboxylest/Lipase"/>
</dbReference>
<dbReference type="Gene3D" id="3.40.50.1820">
    <property type="entry name" value="alpha/beta hydrolase"/>
    <property type="match status" value="2"/>
</dbReference>
<dbReference type="GO" id="GO:0016787">
    <property type="term" value="F:hydrolase activity"/>
    <property type="evidence" value="ECO:0007669"/>
    <property type="project" value="UniProtKB-KW"/>
</dbReference>
<evidence type="ECO:0000313" key="7">
    <source>
        <dbReference type="Proteomes" id="UP000188318"/>
    </source>
</evidence>
<keyword evidence="2 3" id="KW-0378">Hydrolase</keyword>
<proteinExistence type="inferred from homology"/>
<protein>
    <recommendedName>
        <fullName evidence="3">Carboxylic ester hydrolase</fullName>
        <ecNumber evidence="3">3.1.1.-</ecNumber>
    </recommendedName>
</protein>
<dbReference type="AlphaFoldDB" id="A0A1R3RYK2"/>
<dbReference type="OrthoDB" id="408631at2759"/>
<evidence type="ECO:0000313" key="6">
    <source>
        <dbReference type="EMBL" id="OOF99541.1"/>
    </source>
</evidence>
<comment type="similarity">
    <text evidence="1 3">Belongs to the type-B carboxylesterase/lipase family.</text>
</comment>
<feature type="domain" description="Carboxylesterase type B" evidence="5">
    <location>
        <begin position="33"/>
        <end position="369"/>
    </location>
</feature>
<dbReference type="EC" id="3.1.1.-" evidence="3"/>
<dbReference type="PANTHER" id="PTHR11559">
    <property type="entry name" value="CARBOXYLESTERASE"/>
    <property type="match status" value="1"/>
</dbReference>